<proteinExistence type="predicted"/>
<name>A0AAX3M1U5_9BACL</name>
<evidence type="ECO:0000313" key="2">
    <source>
        <dbReference type="Proteomes" id="UP001220509"/>
    </source>
</evidence>
<reference evidence="1 2" key="1">
    <citation type="submission" date="2023-02" db="EMBL/GenBank/DDBJ databases">
        <title>Genome sequence of Paenibacillus kyungheensis KACC 18744.</title>
        <authorList>
            <person name="Kim S."/>
            <person name="Heo J."/>
            <person name="Kwon S.-W."/>
        </authorList>
    </citation>
    <scope>NUCLEOTIDE SEQUENCE [LARGE SCALE GENOMIC DNA]</scope>
    <source>
        <strain evidence="1 2">KACC 18744</strain>
    </source>
</reference>
<sequence length="82" mass="9927">MSHWNYRVLKKKWNENFTSFALCEVYYDNEGKPTAWIWEKNVMNTYDYEGLKSNIDYIREAFDKPTLEIMGDDEYLVEIPSE</sequence>
<keyword evidence="2" id="KW-1185">Reference proteome</keyword>
<organism evidence="1 2">
    <name type="scientific">Paenibacillus kyungheensis</name>
    <dbReference type="NCBI Taxonomy" id="1452732"/>
    <lineage>
        <taxon>Bacteria</taxon>
        <taxon>Bacillati</taxon>
        <taxon>Bacillota</taxon>
        <taxon>Bacilli</taxon>
        <taxon>Bacillales</taxon>
        <taxon>Paenibacillaceae</taxon>
        <taxon>Paenibacillus</taxon>
    </lineage>
</organism>
<evidence type="ECO:0000313" key="1">
    <source>
        <dbReference type="EMBL" id="WCT55913.1"/>
    </source>
</evidence>
<dbReference type="KEGG" id="pka:PQ456_22665"/>
<dbReference type="EMBL" id="CP117416">
    <property type="protein sequence ID" value="WCT55913.1"/>
    <property type="molecule type" value="Genomic_DNA"/>
</dbReference>
<protein>
    <submittedName>
        <fullName evidence="1">Uncharacterized protein</fullName>
    </submittedName>
</protein>
<dbReference type="RefSeq" id="WP_273614259.1">
    <property type="nucleotide sequence ID" value="NZ_CP117416.1"/>
</dbReference>
<gene>
    <name evidence="1" type="ORF">PQ456_22665</name>
</gene>
<dbReference type="Proteomes" id="UP001220509">
    <property type="component" value="Chromosome"/>
</dbReference>
<accession>A0AAX3M1U5</accession>
<dbReference type="AlphaFoldDB" id="A0AAX3M1U5"/>